<sequence length="140" mass="15859">MVSQKKSILHVVCTFLASLILILCVANAVYDVYVQLENKSAAAILQKSLPKHGFQAKFVESVQTTAGWKLVPTFTAKFTTPSCRKRNYKLLKNAGSIKSERDANLPYYYTVSLSKTNFFDTWSVTIRSSVDDYEKTYNVR</sequence>
<keyword evidence="2" id="KW-1185">Reference proteome</keyword>
<evidence type="ECO:0000313" key="2">
    <source>
        <dbReference type="Proteomes" id="UP000438120"/>
    </source>
</evidence>
<organism evidence="1 2">
    <name type="scientific">Lactobacillus porci</name>
    <dbReference type="NCBI Taxonomy" id="2012477"/>
    <lineage>
        <taxon>Bacteria</taxon>
        <taxon>Bacillati</taxon>
        <taxon>Bacillota</taxon>
        <taxon>Bacilli</taxon>
        <taxon>Lactobacillales</taxon>
        <taxon>Lactobacillaceae</taxon>
        <taxon>Lactobacillus</taxon>
    </lineage>
</organism>
<dbReference type="RefSeq" id="WP_195837361.1">
    <property type="nucleotide sequence ID" value="NZ_VUMX01000001.1"/>
</dbReference>
<protein>
    <submittedName>
        <fullName evidence="1">Uncharacterized protein</fullName>
    </submittedName>
</protein>
<dbReference type="EMBL" id="VUMX01000001">
    <property type="protein sequence ID" value="MST86154.1"/>
    <property type="molecule type" value="Genomic_DNA"/>
</dbReference>
<dbReference type="AlphaFoldDB" id="A0A6A8MA10"/>
<gene>
    <name evidence="1" type="ORF">FYJ62_00425</name>
</gene>
<dbReference type="Proteomes" id="UP000438120">
    <property type="component" value="Unassembled WGS sequence"/>
</dbReference>
<reference evidence="1 2" key="1">
    <citation type="submission" date="2019-08" db="EMBL/GenBank/DDBJ databases">
        <title>In-depth cultivation of the pig gut microbiome towards novel bacterial diversity and tailored functional studies.</title>
        <authorList>
            <person name="Wylensek D."/>
            <person name="Hitch T.C.A."/>
            <person name="Clavel T."/>
        </authorList>
    </citation>
    <scope>NUCLEOTIDE SEQUENCE [LARGE SCALE GENOMIC DNA]</scope>
    <source>
        <strain evidence="1 2">Bifido-178-WT-2B</strain>
    </source>
</reference>
<evidence type="ECO:0000313" key="1">
    <source>
        <dbReference type="EMBL" id="MST86154.1"/>
    </source>
</evidence>
<name>A0A6A8MA10_9LACO</name>
<accession>A0A6A8MA10</accession>
<proteinExistence type="predicted"/>
<comment type="caution">
    <text evidence="1">The sequence shown here is derived from an EMBL/GenBank/DDBJ whole genome shotgun (WGS) entry which is preliminary data.</text>
</comment>